<dbReference type="AlphaFoldDB" id="Q7X1B3"/>
<proteinExistence type="predicted"/>
<evidence type="ECO:0000313" key="1">
    <source>
        <dbReference type="EMBL" id="AAO38388.1"/>
    </source>
</evidence>
<accession>Q7X1B3</accession>
<organism evidence="1">
    <name type="scientific">Leptospirillum ferrooxidans</name>
    <dbReference type="NCBI Taxonomy" id="180"/>
    <lineage>
        <taxon>Bacteria</taxon>
        <taxon>Pseudomonadati</taxon>
        <taxon>Nitrospirota</taxon>
        <taxon>Nitrospiria</taxon>
        <taxon>Nitrospirales</taxon>
        <taxon>Nitrospiraceae</taxon>
        <taxon>Leptospirillum</taxon>
    </lineage>
</organism>
<reference evidence="1" key="1">
    <citation type="journal article" date="2003" name="Proc. Natl. Acad. Sci. U.S.A.">
        <title>Gene function analysis in environmental isolates: the nif regulon of the strict iron oxidizing bacterium Leptospirillum ferrooxidans.</title>
        <authorList>
            <person name="Parro V."/>
            <person name="Moreno-Paz M."/>
        </authorList>
    </citation>
    <scope>NUCLEOTIDE SEQUENCE</scope>
</reference>
<dbReference type="Gene3D" id="3.40.50.2000">
    <property type="entry name" value="Glycogen Phosphorylase B"/>
    <property type="match status" value="1"/>
</dbReference>
<name>Q7X1B3_9BACT</name>
<dbReference type="EMBL" id="AY204429">
    <property type="protein sequence ID" value="AAO38388.1"/>
    <property type="molecule type" value="Genomic_DNA"/>
</dbReference>
<sequence>MLYAPTEPNKKDEVEKSMNINGQPFLKSQHDCLLVVTNREPIVLTGSQVKYPAGGVSQSLHRLLLKEGGIWIATRDSEGPDQVHIQSSEGAGYDLSRVSIPPHLKSGFL</sequence>
<protein>
    <submittedName>
        <fullName evidence="1">Lfe183p2</fullName>
    </submittedName>
</protein>